<dbReference type="InterPro" id="IPR018060">
    <property type="entry name" value="HTH_AraC"/>
</dbReference>
<keyword evidence="6" id="KW-1185">Reference proteome</keyword>
<dbReference type="PROSITE" id="PS01124">
    <property type="entry name" value="HTH_ARAC_FAMILY_2"/>
    <property type="match status" value="1"/>
</dbReference>
<dbReference type="Pfam" id="PF02311">
    <property type="entry name" value="AraC_binding"/>
    <property type="match status" value="1"/>
</dbReference>
<dbReference type="PANTHER" id="PTHR43280">
    <property type="entry name" value="ARAC-FAMILY TRANSCRIPTIONAL REGULATOR"/>
    <property type="match status" value="1"/>
</dbReference>
<proteinExistence type="predicted"/>
<dbReference type="EMBL" id="AP028055">
    <property type="protein sequence ID" value="BEG99218.1"/>
    <property type="molecule type" value="Genomic_DNA"/>
</dbReference>
<organism evidence="5 6">
    <name type="scientific">Bacteroides sedimenti</name>
    <dbReference type="NCBI Taxonomy" id="2136147"/>
    <lineage>
        <taxon>Bacteria</taxon>
        <taxon>Pseudomonadati</taxon>
        <taxon>Bacteroidota</taxon>
        <taxon>Bacteroidia</taxon>
        <taxon>Bacteroidales</taxon>
        <taxon>Bacteroidaceae</taxon>
        <taxon>Bacteroides</taxon>
    </lineage>
</organism>
<dbReference type="SUPFAM" id="SSF46689">
    <property type="entry name" value="Homeodomain-like"/>
    <property type="match status" value="1"/>
</dbReference>
<gene>
    <name evidence="5" type="ORF">BSYN_14830</name>
</gene>
<protein>
    <submittedName>
        <fullName evidence="5">AraC family transcriptional regulator</fullName>
    </submittedName>
</protein>
<name>A0ABM8IGU8_9BACE</name>
<evidence type="ECO:0000259" key="4">
    <source>
        <dbReference type="PROSITE" id="PS01124"/>
    </source>
</evidence>
<dbReference type="InterPro" id="IPR003313">
    <property type="entry name" value="AraC-bd"/>
</dbReference>
<accession>A0ABM8IGU8</accession>
<reference evidence="5 6" key="1">
    <citation type="submission" date="2023-04" db="EMBL/GenBank/DDBJ databases">
        <title>Draft genome sequence of acteroides sedimenti strain YN3PY1.</title>
        <authorList>
            <person name="Yoshida N."/>
        </authorList>
    </citation>
    <scope>NUCLEOTIDE SEQUENCE [LARGE SCALE GENOMIC DNA]</scope>
    <source>
        <strain evidence="5 6">YN3PY1</strain>
    </source>
</reference>
<evidence type="ECO:0000256" key="3">
    <source>
        <dbReference type="ARBA" id="ARBA00023163"/>
    </source>
</evidence>
<dbReference type="InterPro" id="IPR014710">
    <property type="entry name" value="RmlC-like_jellyroll"/>
</dbReference>
<sequence length="296" mass="34117">MTRLPKDIRTYTFSEFEGNNPSFSMKRLEDLYRSNHGESDIPHRHDYYTIIFFEKGNGTHIIDFTEYKIEDSTIYFIVPGQMHQVIPASEPKGWTMKFTDEFLIANAISDKLIDNIYLFNDFGQSPPLTISEAQLPVYLNIISQIDYFSNVLENYTQEAIGALLKLFLIQSNNHCSLHKSNNPQLQETTNQLLYSFKQLLNKHYAAMHMVSDYADKLAVTADYLNKTVKSITGKSAKEHIQGKIIIEAKRILLFSDISSKELAYELGYEESAHFNNFFKKMTGLTPSEFRISARQS</sequence>
<dbReference type="PANTHER" id="PTHR43280:SF32">
    <property type="entry name" value="TRANSCRIPTIONAL REGULATORY PROTEIN"/>
    <property type="match status" value="1"/>
</dbReference>
<dbReference type="Gene3D" id="1.10.10.60">
    <property type="entry name" value="Homeodomain-like"/>
    <property type="match status" value="1"/>
</dbReference>
<dbReference type="InterPro" id="IPR020449">
    <property type="entry name" value="Tscrpt_reg_AraC-type_HTH"/>
</dbReference>
<evidence type="ECO:0000313" key="6">
    <source>
        <dbReference type="Proteomes" id="UP001496674"/>
    </source>
</evidence>
<dbReference type="Proteomes" id="UP001496674">
    <property type="component" value="Chromosome"/>
</dbReference>
<keyword evidence="1" id="KW-0805">Transcription regulation</keyword>
<dbReference type="InterPro" id="IPR009057">
    <property type="entry name" value="Homeodomain-like_sf"/>
</dbReference>
<evidence type="ECO:0000256" key="1">
    <source>
        <dbReference type="ARBA" id="ARBA00023015"/>
    </source>
</evidence>
<keyword evidence="2" id="KW-0238">DNA-binding</keyword>
<dbReference type="PRINTS" id="PR00032">
    <property type="entry name" value="HTHARAC"/>
</dbReference>
<feature type="domain" description="HTH araC/xylS-type" evidence="4">
    <location>
        <begin position="194"/>
        <end position="292"/>
    </location>
</feature>
<dbReference type="SMART" id="SM00342">
    <property type="entry name" value="HTH_ARAC"/>
    <property type="match status" value="1"/>
</dbReference>
<keyword evidence="3" id="KW-0804">Transcription</keyword>
<dbReference type="Gene3D" id="2.60.120.10">
    <property type="entry name" value="Jelly Rolls"/>
    <property type="match status" value="1"/>
</dbReference>
<evidence type="ECO:0000313" key="5">
    <source>
        <dbReference type="EMBL" id="BEG99218.1"/>
    </source>
</evidence>
<dbReference type="Pfam" id="PF12833">
    <property type="entry name" value="HTH_18"/>
    <property type="match status" value="1"/>
</dbReference>
<dbReference type="InterPro" id="IPR037923">
    <property type="entry name" value="HTH-like"/>
</dbReference>
<dbReference type="SUPFAM" id="SSF51215">
    <property type="entry name" value="Regulatory protein AraC"/>
    <property type="match status" value="1"/>
</dbReference>
<evidence type="ECO:0000256" key="2">
    <source>
        <dbReference type="ARBA" id="ARBA00023125"/>
    </source>
</evidence>